<dbReference type="RefSeq" id="WP_344494019.1">
    <property type="nucleotide sequence ID" value="NZ_BAAAUD010000021.1"/>
</dbReference>
<sequence length="367" mass="38310">MRSHSDTPAPSRRPALRFATCLAAALGLLAPALVVGEPAHAAAKRIRLGNSTDVSRGNWSGPAHTMNGAGAVVPATMSRAIDAIRGGAGTLDVVVLAGSSPTSGSATPECDAITRLAGVNSCTTWTLTTRNDGNNSAANTDIRNAEFVYFAGGDQCDYADWKGTALQSSVRSVVAKGGGSGGGSAGHHVNSPIVYDACDGSVTSDEALHDPYDPAITFTTGMFAWPHYADTVNDSHFVTRDRMGRTMAFVARAIEDGLTTDGAAWGVGVEEGGGSLFIDRDGLATVTGADAYVVLGDHRPERADPGRPLTYYDYKIWRLRPGRTFDFKNRPACGYYLRSVVNGVADRGLYDGTPVTGCTTGGVPTES</sequence>
<dbReference type="InterPro" id="IPR006311">
    <property type="entry name" value="TAT_signal"/>
</dbReference>
<protein>
    <recommendedName>
        <fullName evidence="4">Cyanophycinase</fullName>
    </recommendedName>
</protein>
<gene>
    <name evidence="2" type="ORF">GCM10010446_22560</name>
</gene>
<accession>A0ABN3X3Z1</accession>
<dbReference type="InterPro" id="IPR029062">
    <property type="entry name" value="Class_I_gatase-like"/>
</dbReference>
<keyword evidence="1" id="KW-0732">Signal</keyword>
<proteinExistence type="predicted"/>
<dbReference type="EMBL" id="BAAAUD010000021">
    <property type="protein sequence ID" value="GAA2936884.1"/>
    <property type="molecule type" value="Genomic_DNA"/>
</dbReference>
<evidence type="ECO:0000313" key="2">
    <source>
        <dbReference type="EMBL" id="GAA2936884.1"/>
    </source>
</evidence>
<dbReference type="PROSITE" id="PS51318">
    <property type="entry name" value="TAT"/>
    <property type="match status" value="1"/>
</dbReference>
<evidence type="ECO:0008006" key="4">
    <source>
        <dbReference type="Google" id="ProtNLM"/>
    </source>
</evidence>
<keyword evidence="3" id="KW-1185">Reference proteome</keyword>
<reference evidence="2 3" key="1">
    <citation type="journal article" date="2019" name="Int. J. Syst. Evol. Microbiol.">
        <title>The Global Catalogue of Microorganisms (GCM) 10K type strain sequencing project: providing services to taxonomists for standard genome sequencing and annotation.</title>
        <authorList>
            <consortium name="The Broad Institute Genomics Platform"/>
            <consortium name="The Broad Institute Genome Sequencing Center for Infectious Disease"/>
            <person name="Wu L."/>
            <person name="Ma J."/>
        </authorList>
    </citation>
    <scope>NUCLEOTIDE SEQUENCE [LARGE SCALE GENOMIC DNA]</scope>
    <source>
        <strain evidence="2 3">JCM 9088</strain>
    </source>
</reference>
<feature type="signal peptide" evidence="1">
    <location>
        <begin position="1"/>
        <end position="41"/>
    </location>
</feature>
<dbReference type="SUPFAM" id="SSF52317">
    <property type="entry name" value="Class I glutamine amidotransferase-like"/>
    <property type="match status" value="1"/>
</dbReference>
<dbReference type="Gene3D" id="3.40.50.880">
    <property type="match status" value="1"/>
</dbReference>
<dbReference type="PANTHER" id="PTHR36175">
    <property type="entry name" value="CYANOPHYCINASE"/>
    <property type="match status" value="1"/>
</dbReference>
<evidence type="ECO:0000313" key="3">
    <source>
        <dbReference type="Proteomes" id="UP001500403"/>
    </source>
</evidence>
<organism evidence="2 3">
    <name type="scientific">Streptomyces enissocaesilis</name>
    <dbReference type="NCBI Taxonomy" id="332589"/>
    <lineage>
        <taxon>Bacteria</taxon>
        <taxon>Bacillati</taxon>
        <taxon>Actinomycetota</taxon>
        <taxon>Actinomycetes</taxon>
        <taxon>Kitasatosporales</taxon>
        <taxon>Streptomycetaceae</taxon>
        <taxon>Streptomyces</taxon>
        <taxon>Streptomyces rochei group</taxon>
    </lineage>
</organism>
<name>A0ABN3X3Z1_9ACTN</name>
<dbReference type="PANTHER" id="PTHR36175:SF1">
    <property type="entry name" value="CYANOPHYCINASE"/>
    <property type="match status" value="1"/>
</dbReference>
<evidence type="ECO:0000256" key="1">
    <source>
        <dbReference type="SAM" id="SignalP"/>
    </source>
</evidence>
<feature type="chain" id="PRO_5046884501" description="Cyanophycinase" evidence="1">
    <location>
        <begin position="42"/>
        <end position="367"/>
    </location>
</feature>
<dbReference type="Proteomes" id="UP001500403">
    <property type="component" value="Unassembled WGS sequence"/>
</dbReference>
<comment type="caution">
    <text evidence="2">The sequence shown here is derived from an EMBL/GenBank/DDBJ whole genome shotgun (WGS) entry which is preliminary data.</text>
</comment>